<keyword evidence="1" id="KW-0812">Transmembrane</keyword>
<evidence type="ECO:0000313" key="2">
    <source>
        <dbReference type="EMBL" id="KMT53000.1"/>
    </source>
</evidence>
<proteinExistence type="predicted"/>
<accession>A0A0J8FS11</accession>
<name>A0A0J8FS11_9PSED</name>
<reference evidence="2 3" key="1">
    <citation type="submission" date="2015-06" db="EMBL/GenBank/DDBJ databases">
        <title>Draft genome sequence of an Antarctic Pseudomonas sp. strain KG01 with full potential for biotechnological applications.</title>
        <authorList>
            <person name="Pavlov M.S."/>
            <person name="Lira F."/>
            <person name="Martinez J.L."/>
            <person name="Marshall S.H."/>
        </authorList>
    </citation>
    <scope>NUCLEOTIDE SEQUENCE [LARGE SCALE GENOMIC DNA]</scope>
    <source>
        <strain evidence="2 3">KG01</strain>
    </source>
</reference>
<dbReference type="Proteomes" id="UP000037551">
    <property type="component" value="Unassembled WGS sequence"/>
</dbReference>
<feature type="transmembrane region" description="Helical" evidence="1">
    <location>
        <begin position="12"/>
        <end position="34"/>
    </location>
</feature>
<keyword evidence="1" id="KW-0472">Membrane</keyword>
<evidence type="ECO:0000313" key="3">
    <source>
        <dbReference type="Proteomes" id="UP000037551"/>
    </source>
</evidence>
<dbReference type="EMBL" id="LFMW01000020">
    <property type="protein sequence ID" value="KMT53000.1"/>
    <property type="molecule type" value="Genomic_DNA"/>
</dbReference>
<dbReference type="AlphaFoldDB" id="A0A0J8FS11"/>
<protein>
    <recommendedName>
        <fullName evidence="4">DUF1656 domain-containing protein</fullName>
    </recommendedName>
</protein>
<evidence type="ECO:0008006" key="4">
    <source>
        <dbReference type="Google" id="ProtNLM"/>
    </source>
</evidence>
<dbReference type="RefSeq" id="WP_048730272.1">
    <property type="nucleotide sequence ID" value="NZ_LFMW01000020.1"/>
</dbReference>
<comment type="caution">
    <text evidence="2">The sequence shown here is derived from an EMBL/GenBank/DDBJ whole genome shotgun (WGS) entry which is preliminary data.</text>
</comment>
<dbReference type="PATRIC" id="fig|1674920.3.peg.3269"/>
<dbReference type="OrthoDB" id="9913124at2"/>
<organism evidence="2 3">
    <name type="scientific">Pseudomonas fildesensis</name>
    <dbReference type="NCBI Taxonomy" id="1674920"/>
    <lineage>
        <taxon>Bacteria</taxon>
        <taxon>Pseudomonadati</taxon>
        <taxon>Pseudomonadota</taxon>
        <taxon>Gammaproteobacteria</taxon>
        <taxon>Pseudomonadales</taxon>
        <taxon>Pseudomonadaceae</taxon>
        <taxon>Pseudomonas</taxon>
    </lineage>
</organism>
<keyword evidence="1" id="KW-1133">Transmembrane helix</keyword>
<evidence type="ECO:0000256" key="1">
    <source>
        <dbReference type="SAM" id="Phobius"/>
    </source>
</evidence>
<gene>
    <name evidence="2" type="ORF">ACR52_24245</name>
</gene>
<keyword evidence="3" id="KW-1185">Reference proteome</keyword>
<sequence length="66" mass="7378">MPLHEVSFQGLLVSPIFMMVLIAAAVTVVTSRIVDRIIPYSMQRNESLLGMLLFMLILAGLVRITF</sequence>
<feature type="transmembrane region" description="Helical" evidence="1">
    <location>
        <begin position="46"/>
        <end position="64"/>
    </location>
</feature>